<evidence type="ECO:0000256" key="8">
    <source>
        <dbReference type="ARBA" id="ARBA00023136"/>
    </source>
</evidence>
<evidence type="ECO:0000313" key="11">
    <source>
        <dbReference type="EMBL" id="RGJ06575.1"/>
    </source>
</evidence>
<dbReference type="InterPro" id="IPR035906">
    <property type="entry name" value="MetI-like_sf"/>
</dbReference>
<reference evidence="11 12" key="1">
    <citation type="submission" date="2018-08" db="EMBL/GenBank/DDBJ databases">
        <title>A genome reference for cultivated species of the human gut microbiota.</title>
        <authorList>
            <person name="Zou Y."/>
            <person name="Xue W."/>
            <person name="Luo G."/>
        </authorList>
    </citation>
    <scope>NUCLEOTIDE SEQUENCE [LARGE SCALE GENOMIC DNA]</scope>
    <source>
        <strain evidence="11 12">TM09-12</strain>
    </source>
</reference>
<dbReference type="CDD" id="cd06261">
    <property type="entry name" value="TM_PBP2"/>
    <property type="match status" value="1"/>
</dbReference>
<evidence type="ECO:0000256" key="9">
    <source>
        <dbReference type="RuleBase" id="RU363032"/>
    </source>
</evidence>
<evidence type="ECO:0000256" key="7">
    <source>
        <dbReference type="ARBA" id="ARBA00022989"/>
    </source>
</evidence>
<keyword evidence="3 9" id="KW-0813">Transport</keyword>
<feature type="transmembrane region" description="Helical" evidence="9">
    <location>
        <begin position="12"/>
        <end position="37"/>
    </location>
</feature>
<keyword evidence="5" id="KW-0762">Sugar transport</keyword>
<dbReference type="RefSeq" id="WP_117632822.1">
    <property type="nucleotide sequence ID" value="NZ_QSON01000002.1"/>
</dbReference>
<dbReference type="PROSITE" id="PS50928">
    <property type="entry name" value="ABC_TM1"/>
    <property type="match status" value="1"/>
</dbReference>
<dbReference type="GO" id="GO:0005886">
    <property type="term" value="C:plasma membrane"/>
    <property type="evidence" value="ECO:0007669"/>
    <property type="project" value="UniProtKB-SubCell"/>
</dbReference>
<dbReference type="EMBL" id="QSON01000002">
    <property type="protein sequence ID" value="RGJ06575.1"/>
    <property type="molecule type" value="Genomic_DNA"/>
</dbReference>
<feature type="transmembrane region" description="Helical" evidence="9">
    <location>
        <begin position="186"/>
        <end position="208"/>
    </location>
</feature>
<comment type="similarity">
    <text evidence="2">Belongs to the binding-protein-dependent transport system permease family. MalFG subfamily.</text>
</comment>
<evidence type="ECO:0000256" key="6">
    <source>
        <dbReference type="ARBA" id="ARBA00022692"/>
    </source>
</evidence>
<keyword evidence="7 9" id="KW-1133">Transmembrane helix</keyword>
<dbReference type="SUPFAM" id="SSF161098">
    <property type="entry name" value="MetI-like"/>
    <property type="match status" value="1"/>
</dbReference>
<sequence length="280" mass="30895">MIRKRKKIIKDILTHMVLIIVVCFMMLPLMSMIGTAFTKHDAVASSTTMFPGLGEWSLENFSGVLRKTSYGRNMIVSAVVSVSATILGALVSTFSGYALSRFKGPFYTLNLFLMLLMQMFPGMLSTIPLFLMAIKLGLVDHLSGLVLVHLGGNLGFNLMMMMSFYDSTPVEIEEAGRVDGATNFQVFVKLILPLVKPGIATISIMVFLNSWNEYTMSSLLLRNNNLQTLTVGMTKFQSLDIIDWGYLMAASTLAVIPALFFMFFAQKYLVQGLTSGAVKG</sequence>
<evidence type="ECO:0000256" key="2">
    <source>
        <dbReference type="ARBA" id="ARBA00009047"/>
    </source>
</evidence>
<evidence type="ECO:0000259" key="10">
    <source>
        <dbReference type="PROSITE" id="PS50928"/>
    </source>
</evidence>
<dbReference type="InterPro" id="IPR050901">
    <property type="entry name" value="BP-dep_ABC_trans_perm"/>
</dbReference>
<dbReference type="AlphaFoldDB" id="A0A374PAV4"/>
<feature type="transmembrane region" description="Helical" evidence="9">
    <location>
        <begin position="74"/>
        <end position="99"/>
    </location>
</feature>
<dbReference type="InterPro" id="IPR000515">
    <property type="entry name" value="MetI-like"/>
</dbReference>
<keyword evidence="6 9" id="KW-0812">Transmembrane</keyword>
<comment type="caution">
    <text evidence="11">The sequence shown here is derived from an EMBL/GenBank/DDBJ whole genome shotgun (WGS) entry which is preliminary data.</text>
</comment>
<keyword evidence="4" id="KW-1003">Cell membrane</keyword>
<comment type="subcellular location">
    <subcellularLocation>
        <location evidence="1 9">Cell membrane</location>
        <topology evidence="1 9">Multi-pass membrane protein</topology>
    </subcellularLocation>
</comment>
<accession>A0A374PAV4</accession>
<name>A0A374PAV4_9FIRM</name>
<dbReference type="Gene3D" id="1.10.3720.10">
    <property type="entry name" value="MetI-like"/>
    <property type="match status" value="1"/>
</dbReference>
<evidence type="ECO:0000256" key="4">
    <source>
        <dbReference type="ARBA" id="ARBA00022475"/>
    </source>
</evidence>
<dbReference type="Proteomes" id="UP000263014">
    <property type="component" value="Unassembled WGS sequence"/>
</dbReference>
<evidence type="ECO:0000256" key="3">
    <source>
        <dbReference type="ARBA" id="ARBA00022448"/>
    </source>
</evidence>
<feature type="domain" description="ABC transmembrane type-1" evidence="10">
    <location>
        <begin position="74"/>
        <end position="265"/>
    </location>
</feature>
<proteinExistence type="inferred from homology"/>
<keyword evidence="8 9" id="KW-0472">Membrane</keyword>
<dbReference type="PANTHER" id="PTHR32243:SF50">
    <property type="entry name" value="MALTOSE_MALTODEXTRIN TRANSPORT SYSTEM PERMEASE PROTEIN MALG"/>
    <property type="match status" value="1"/>
</dbReference>
<organism evidence="11 12">
    <name type="scientific">Hungatella hathewayi</name>
    <dbReference type="NCBI Taxonomy" id="154046"/>
    <lineage>
        <taxon>Bacteria</taxon>
        <taxon>Bacillati</taxon>
        <taxon>Bacillota</taxon>
        <taxon>Clostridia</taxon>
        <taxon>Lachnospirales</taxon>
        <taxon>Lachnospiraceae</taxon>
        <taxon>Hungatella</taxon>
    </lineage>
</organism>
<evidence type="ECO:0000256" key="5">
    <source>
        <dbReference type="ARBA" id="ARBA00022597"/>
    </source>
</evidence>
<dbReference type="PANTHER" id="PTHR32243">
    <property type="entry name" value="MALTOSE TRANSPORT SYSTEM PERMEASE-RELATED"/>
    <property type="match status" value="1"/>
</dbReference>
<dbReference type="GO" id="GO:0055085">
    <property type="term" value="P:transmembrane transport"/>
    <property type="evidence" value="ECO:0007669"/>
    <property type="project" value="InterPro"/>
</dbReference>
<feature type="transmembrane region" description="Helical" evidence="9">
    <location>
        <begin position="111"/>
        <end position="134"/>
    </location>
</feature>
<feature type="transmembrane region" description="Helical" evidence="9">
    <location>
        <begin position="244"/>
        <end position="265"/>
    </location>
</feature>
<evidence type="ECO:0000313" key="12">
    <source>
        <dbReference type="Proteomes" id="UP000263014"/>
    </source>
</evidence>
<gene>
    <name evidence="11" type="ORF">DXD79_04565</name>
</gene>
<protein>
    <submittedName>
        <fullName evidence="11">Carbohydrate ABC transporter permease</fullName>
    </submittedName>
</protein>
<dbReference type="Pfam" id="PF00528">
    <property type="entry name" value="BPD_transp_1"/>
    <property type="match status" value="1"/>
</dbReference>
<feature type="transmembrane region" description="Helical" evidence="9">
    <location>
        <begin position="146"/>
        <end position="165"/>
    </location>
</feature>
<evidence type="ECO:0000256" key="1">
    <source>
        <dbReference type="ARBA" id="ARBA00004651"/>
    </source>
</evidence>